<dbReference type="GO" id="GO:0003700">
    <property type="term" value="F:DNA-binding transcription factor activity"/>
    <property type="evidence" value="ECO:0007669"/>
    <property type="project" value="InterPro"/>
</dbReference>
<keyword evidence="1" id="KW-0238">DNA-binding</keyword>
<dbReference type="eggNOG" id="COG0789">
    <property type="taxonomic scope" value="Bacteria"/>
</dbReference>
<reference evidence="4" key="1">
    <citation type="submission" date="2012-06" db="EMBL/GenBank/DDBJ databases">
        <title>Complete sequence of chromosome of Desulfomonile tiedjei DSM 6799.</title>
        <authorList>
            <person name="Lucas S."/>
            <person name="Copeland A."/>
            <person name="Lapidus A."/>
            <person name="Glavina del Rio T."/>
            <person name="Dalin E."/>
            <person name="Tice H."/>
            <person name="Bruce D."/>
            <person name="Goodwin L."/>
            <person name="Pitluck S."/>
            <person name="Peters L."/>
            <person name="Ovchinnikova G."/>
            <person name="Zeytun A."/>
            <person name="Lu M."/>
            <person name="Kyrpides N."/>
            <person name="Mavromatis K."/>
            <person name="Ivanova N."/>
            <person name="Brettin T."/>
            <person name="Detter J.C."/>
            <person name="Han C."/>
            <person name="Larimer F."/>
            <person name="Land M."/>
            <person name="Hauser L."/>
            <person name="Markowitz V."/>
            <person name="Cheng J.-F."/>
            <person name="Hugenholtz P."/>
            <person name="Woyke T."/>
            <person name="Wu D."/>
            <person name="Spring S."/>
            <person name="Schroeder M."/>
            <person name="Brambilla E."/>
            <person name="Klenk H.-P."/>
            <person name="Eisen J.A."/>
        </authorList>
    </citation>
    <scope>NUCLEOTIDE SEQUENCE [LARGE SCALE GENOMIC DNA]</scope>
    <source>
        <strain evidence="4">ATCC 49306 / DSM 6799 / DCB-1</strain>
    </source>
</reference>
<evidence type="ECO:0000259" key="2">
    <source>
        <dbReference type="PROSITE" id="PS50937"/>
    </source>
</evidence>
<evidence type="ECO:0000313" key="3">
    <source>
        <dbReference type="EMBL" id="AFM23190.1"/>
    </source>
</evidence>
<dbReference type="OrthoDB" id="9811000at2"/>
<protein>
    <submittedName>
        <fullName evidence="3">Putative transcriptional regulator</fullName>
    </submittedName>
</protein>
<dbReference type="PANTHER" id="PTHR30204:SF90">
    <property type="entry name" value="HTH-TYPE TRANSCRIPTIONAL ACTIVATOR MTA"/>
    <property type="match status" value="1"/>
</dbReference>
<dbReference type="Gene3D" id="1.10.1660.10">
    <property type="match status" value="1"/>
</dbReference>
<organism evidence="3 4">
    <name type="scientific">Desulfomonile tiedjei (strain ATCC 49306 / DSM 6799 / DCB-1)</name>
    <dbReference type="NCBI Taxonomy" id="706587"/>
    <lineage>
        <taxon>Bacteria</taxon>
        <taxon>Pseudomonadati</taxon>
        <taxon>Thermodesulfobacteriota</taxon>
        <taxon>Desulfomonilia</taxon>
        <taxon>Desulfomonilales</taxon>
        <taxon>Desulfomonilaceae</taxon>
        <taxon>Desulfomonile</taxon>
    </lineage>
</organism>
<keyword evidence="4" id="KW-1185">Reference proteome</keyword>
<evidence type="ECO:0000256" key="1">
    <source>
        <dbReference type="ARBA" id="ARBA00023125"/>
    </source>
</evidence>
<dbReference type="RefSeq" id="WP_014808349.1">
    <property type="nucleotide sequence ID" value="NC_018025.1"/>
</dbReference>
<name>I4C0U9_DESTA</name>
<dbReference type="KEGG" id="dti:Desti_0455"/>
<evidence type="ECO:0000313" key="4">
    <source>
        <dbReference type="Proteomes" id="UP000006055"/>
    </source>
</evidence>
<accession>I4C0U9</accession>
<dbReference type="SUPFAM" id="SSF46955">
    <property type="entry name" value="Putative DNA-binding domain"/>
    <property type="match status" value="1"/>
</dbReference>
<dbReference type="InterPro" id="IPR000551">
    <property type="entry name" value="MerR-type_HTH_dom"/>
</dbReference>
<dbReference type="PANTHER" id="PTHR30204">
    <property type="entry name" value="REDOX-CYCLING DRUG-SENSING TRANSCRIPTIONAL ACTIVATOR SOXR"/>
    <property type="match status" value="1"/>
</dbReference>
<dbReference type="STRING" id="706587.Desti_0455"/>
<dbReference type="HOGENOM" id="CLU_060077_2_2_7"/>
<dbReference type="Pfam" id="PF13411">
    <property type="entry name" value="MerR_1"/>
    <property type="match status" value="1"/>
</dbReference>
<gene>
    <name evidence="3" type="ordered locus">Desti_0455</name>
</gene>
<dbReference type="EMBL" id="CP003360">
    <property type="protein sequence ID" value="AFM23190.1"/>
    <property type="molecule type" value="Genomic_DNA"/>
</dbReference>
<proteinExistence type="predicted"/>
<sequence length="176" mass="20718">MYTIGRLAKRFHLSRSALLYYDSIGLLNPSGRTEGDYRVYSEKDAKRLEQICTYRQAGLRLEDIKQVLDSPENSLVSVLERRLDELNEDVRRLREQQHFIIGLLKNNSLLERITVMNKQTWVSLLKASGFTEEEMVRWHVEFERLSPEKHERFLRFLCIPEDEIQAIRSLSMSAEG</sequence>
<dbReference type="Proteomes" id="UP000006055">
    <property type="component" value="Chromosome"/>
</dbReference>
<dbReference type="InterPro" id="IPR009061">
    <property type="entry name" value="DNA-bd_dom_put_sf"/>
</dbReference>
<dbReference type="InterPro" id="IPR047057">
    <property type="entry name" value="MerR_fam"/>
</dbReference>
<dbReference type="GO" id="GO:0003677">
    <property type="term" value="F:DNA binding"/>
    <property type="evidence" value="ECO:0007669"/>
    <property type="project" value="UniProtKB-KW"/>
</dbReference>
<dbReference type="PROSITE" id="PS50937">
    <property type="entry name" value="HTH_MERR_2"/>
    <property type="match status" value="1"/>
</dbReference>
<feature type="domain" description="HTH merR-type" evidence="2">
    <location>
        <begin position="1"/>
        <end position="70"/>
    </location>
</feature>
<dbReference type="SMART" id="SM00422">
    <property type="entry name" value="HTH_MERR"/>
    <property type="match status" value="1"/>
</dbReference>
<dbReference type="AlphaFoldDB" id="I4C0U9"/>